<accession>A0A183SSW7</accession>
<proteinExistence type="predicted"/>
<evidence type="ECO:0000313" key="3">
    <source>
        <dbReference type="WBParaSite" id="SSLN_0000757801-mRNA-1"/>
    </source>
</evidence>
<dbReference type="OrthoDB" id="6251323at2759"/>
<reference evidence="3" key="1">
    <citation type="submission" date="2016-06" db="UniProtKB">
        <authorList>
            <consortium name="WormBaseParasite"/>
        </authorList>
    </citation>
    <scope>IDENTIFICATION</scope>
</reference>
<sequence length="120" mass="13749">MQQISSRKAPTCDAIPPEVYKHGGSQLMAELTTLFLEMWRQGQVPQDFEDLKIVLLYKRKGNRQHWDNHTGISLLNIAGKIYARILLNLLNSHLEQGLLPESQCDFRRNRGTNSTIFAGR</sequence>
<dbReference type="Proteomes" id="UP000275846">
    <property type="component" value="Unassembled WGS sequence"/>
</dbReference>
<dbReference type="AlphaFoldDB" id="A0A183SSW7"/>
<gene>
    <name evidence="1" type="ORF">SSLN_LOCUS7315</name>
</gene>
<dbReference type="WBParaSite" id="SSLN_0000757801-mRNA-1">
    <property type="protein sequence ID" value="SSLN_0000757801-mRNA-1"/>
    <property type="gene ID" value="SSLN_0000757801"/>
</dbReference>
<evidence type="ECO:0000313" key="1">
    <source>
        <dbReference type="EMBL" id="VDL93700.1"/>
    </source>
</evidence>
<dbReference type="PANTHER" id="PTHR19446">
    <property type="entry name" value="REVERSE TRANSCRIPTASES"/>
    <property type="match status" value="1"/>
</dbReference>
<reference evidence="1 2" key="2">
    <citation type="submission" date="2018-11" db="EMBL/GenBank/DDBJ databases">
        <authorList>
            <consortium name="Pathogen Informatics"/>
        </authorList>
    </citation>
    <scope>NUCLEOTIDE SEQUENCE [LARGE SCALE GENOMIC DNA]</scope>
    <source>
        <strain evidence="1 2">NST_G2</strain>
    </source>
</reference>
<dbReference type="EMBL" id="UYSU01034086">
    <property type="protein sequence ID" value="VDL93700.1"/>
    <property type="molecule type" value="Genomic_DNA"/>
</dbReference>
<organism evidence="3">
    <name type="scientific">Schistocephalus solidus</name>
    <name type="common">Tapeworm</name>
    <dbReference type="NCBI Taxonomy" id="70667"/>
    <lineage>
        <taxon>Eukaryota</taxon>
        <taxon>Metazoa</taxon>
        <taxon>Spiralia</taxon>
        <taxon>Lophotrochozoa</taxon>
        <taxon>Platyhelminthes</taxon>
        <taxon>Cestoda</taxon>
        <taxon>Eucestoda</taxon>
        <taxon>Diphyllobothriidea</taxon>
        <taxon>Diphyllobothriidae</taxon>
        <taxon>Schistocephalus</taxon>
    </lineage>
</organism>
<evidence type="ECO:0000313" key="2">
    <source>
        <dbReference type="Proteomes" id="UP000275846"/>
    </source>
</evidence>
<name>A0A183SSW7_SCHSO</name>
<protein>
    <submittedName>
        <fullName evidence="3">Reverse transcriptase domain-containing protein</fullName>
    </submittedName>
</protein>
<keyword evidence="2" id="KW-1185">Reference proteome</keyword>